<name>A0A6J7VQE2_9ZZZZ</name>
<dbReference type="EMBL" id="CAFBRU010000049">
    <property type="protein sequence ID" value="CAB5112166.1"/>
    <property type="molecule type" value="Genomic_DNA"/>
</dbReference>
<dbReference type="AlphaFoldDB" id="A0A6J7VQE2"/>
<reference evidence="1" key="1">
    <citation type="submission" date="2020-05" db="EMBL/GenBank/DDBJ databases">
        <authorList>
            <person name="Chiriac C."/>
            <person name="Salcher M."/>
            <person name="Ghai R."/>
            <person name="Kavagutti S V."/>
        </authorList>
    </citation>
    <scope>NUCLEOTIDE SEQUENCE</scope>
</reference>
<accession>A0A6J7VQE2</accession>
<protein>
    <submittedName>
        <fullName evidence="1">Unannotated protein</fullName>
    </submittedName>
</protein>
<sequence>MSITMADFFPKLITKPSPCPTSQLTICHPLPGQEEVVTTTCVIMMTSNRLASFLLPAKIITSKRKILSRATFVLEKYKDGKSAIKSLVKTI</sequence>
<organism evidence="1">
    <name type="scientific">freshwater metagenome</name>
    <dbReference type="NCBI Taxonomy" id="449393"/>
    <lineage>
        <taxon>unclassified sequences</taxon>
        <taxon>metagenomes</taxon>
        <taxon>ecological metagenomes</taxon>
    </lineage>
</organism>
<gene>
    <name evidence="1" type="ORF">UFOPK4420_00552</name>
</gene>
<proteinExistence type="predicted"/>
<evidence type="ECO:0000313" key="1">
    <source>
        <dbReference type="EMBL" id="CAB5112166.1"/>
    </source>
</evidence>